<organism evidence="1 2">
    <name type="scientific">Mesoplasma melaleucae</name>
    <dbReference type="NCBI Taxonomy" id="81459"/>
    <lineage>
        <taxon>Bacteria</taxon>
        <taxon>Bacillati</taxon>
        <taxon>Mycoplasmatota</taxon>
        <taxon>Mollicutes</taxon>
        <taxon>Entomoplasmatales</taxon>
        <taxon>Entomoplasmataceae</taxon>
        <taxon>Mesoplasma</taxon>
    </lineage>
</organism>
<evidence type="ECO:0000313" key="2">
    <source>
        <dbReference type="Proteomes" id="UP000231896"/>
    </source>
</evidence>
<dbReference type="Proteomes" id="UP000231896">
    <property type="component" value="Chromosome"/>
</dbReference>
<accession>A0A2K8NWA1</accession>
<protein>
    <submittedName>
        <fullName evidence="1">Uncharacterized protein</fullName>
    </submittedName>
</protein>
<dbReference type="RefSeq" id="WP_028124520.1">
    <property type="nucleotide sequence ID" value="NZ_CP024964.1"/>
</dbReference>
<evidence type="ECO:0000313" key="1">
    <source>
        <dbReference type="EMBL" id="ATZ18125.1"/>
    </source>
</evidence>
<reference evidence="1 2" key="1">
    <citation type="submission" date="2017-11" db="EMBL/GenBank/DDBJ databases">
        <title>Genome sequence of Entomoplasma melaleucae M1 (ATCC 49191).</title>
        <authorList>
            <person name="Lo W.-S."/>
            <person name="Gasparich G.E."/>
            <person name="Kuo C.-H."/>
        </authorList>
    </citation>
    <scope>NUCLEOTIDE SEQUENCE [LARGE SCALE GENOMIC DNA]</scope>
    <source>
        <strain evidence="1 2">M1</strain>
    </source>
</reference>
<dbReference type="AlphaFoldDB" id="A0A2K8NWA1"/>
<sequence length="73" mass="8677">MGEPRSTYLNNWLKLFLQKDKFKNEMNFLCITLNYQNSSGVKFIFWENGGWRDTYIARINISKIQVTVPNEVL</sequence>
<proteinExistence type="predicted"/>
<dbReference type="KEGG" id="eml:EMELA_v1c06120"/>
<keyword evidence="2" id="KW-1185">Reference proteome</keyword>
<name>A0A2K8NWA1_9MOLU</name>
<dbReference type="EMBL" id="CP024964">
    <property type="protein sequence ID" value="ATZ18125.1"/>
    <property type="molecule type" value="Genomic_DNA"/>
</dbReference>
<gene>
    <name evidence="1" type="ORF">EMELA_v1c06120</name>
</gene>